<organism evidence="9">
    <name type="scientific">bioreactor metagenome</name>
    <dbReference type="NCBI Taxonomy" id="1076179"/>
    <lineage>
        <taxon>unclassified sequences</taxon>
        <taxon>metagenomes</taxon>
        <taxon>ecological metagenomes</taxon>
    </lineage>
</organism>
<keyword evidence="7 8" id="KW-0472">Membrane</keyword>
<sequence>MIKATWHDCLIKLVIHPIILWVLLLALSVPEPLLKVTVMLSSMPSAVNCFIMAKEMKMDSDYAADLVASTTVLGIISIPVWANILGII</sequence>
<evidence type="ECO:0000256" key="8">
    <source>
        <dbReference type="SAM" id="Phobius"/>
    </source>
</evidence>
<dbReference type="Gene3D" id="1.20.1530.20">
    <property type="match status" value="1"/>
</dbReference>
<dbReference type="EMBL" id="VSSQ01099786">
    <property type="protein sequence ID" value="MPN42202.1"/>
    <property type="molecule type" value="Genomic_DNA"/>
</dbReference>
<evidence type="ECO:0000256" key="4">
    <source>
        <dbReference type="ARBA" id="ARBA00022475"/>
    </source>
</evidence>
<evidence type="ECO:0000256" key="6">
    <source>
        <dbReference type="ARBA" id="ARBA00022989"/>
    </source>
</evidence>
<name>A0A645HUP7_9ZZZZ</name>
<proteinExistence type="inferred from homology"/>
<evidence type="ECO:0000256" key="5">
    <source>
        <dbReference type="ARBA" id="ARBA00022692"/>
    </source>
</evidence>
<evidence type="ECO:0000256" key="3">
    <source>
        <dbReference type="ARBA" id="ARBA00022448"/>
    </source>
</evidence>
<evidence type="ECO:0000256" key="2">
    <source>
        <dbReference type="ARBA" id="ARBA00010145"/>
    </source>
</evidence>
<accession>A0A645HUP7</accession>
<dbReference type="Pfam" id="PF03547">
    <property type="entry name" value="Mem_trans"/>
    <property type="match status" value="1"/>
</dbReference>
<reference evidence="9" key="1">
    <citation type="submission" date="2019-08" db="EMBL/GenBank/DDBJ databases">
        <authorList>
            <person name="Kucharzyk K."/>
            <person name="Murdoch R.W."/>
            <person name="Higgins S."/>
            <person name="Loffler F."/>
        </authorList>
    </citation>
    <scope>NUCLEOTIDE SEQUENCE</scope>
</reference>
<dbReference type="InterPro" id="IPR038770">
    <property type="entry name" value="Na+/solute_symporter_sf"/>
</dbReference>
<dbReference type="GO" id="GO:0055085">
    <property type="term" value="P:transmembrane transport"/>
    <property type="evidence" value="ECO:0007669"/>
    <property type="project" value="InterPro"/>
</dbReference>
<comment type="caution">
    <text evidence="9">The sequence shown here is derived from an EMBL/GenBank/DDBJ whole genome shotgun (WGS) entry which is preliminary data.</text>
</comment>
<feature type="transmembrane region" description="Helical" evidence="8">
    <location>
        <begin position="63"/>
        <end position="82"/>
    </location>
</feature>
<keyword evidence="3" id="KW-0813">Transport</keyword>
<feature type="transmembrane region" description="Helical" evidence="8">
    <location>
        <begin position="9"/>
        <end position="27"/>
    </location>
</feature>
<comment type="similarity">
    <text evidence="2">Belongs to the auxin efflux carrier (TC 2.A.69) family.</text>
</comment>
<comment type="subcellular location">
    <subcellularLocation>
        <location evidence="1">Cell membrane</location>
        <topology evidence="1">Multi-pass membrane protein</topology>
    </subcellularLocation>
</comment>
<gene>
    <name evidence="9" type="ORF">SDC9_189758</name>
</gene>
<dbReference type="PANTHER" id="PTHR36838">
    <property type="entry name" value="AUXIN EFFLUX CARRIER FAMILY PROTEIN"/>
    <property type="match status" value="1"/>
</dbReference>
<keyword evidence="6 8" id="KW-1133">Transmembrane helix</keyword>
<evidence type="ECO:0008006" key="10">
    <source>
        <dbReference type="Google" id="ProtNLM"/>
    </source>
</evidence>
<evidence type="ECO:0000256" key="1">
    <source>
        <dbReference type="ARBA" id="ARBA00004651"/>
    </source>
</evidence>
<protein>
    <recommendedName>
        <fullName evidence="10">Membrane transport protein</fullName>
    </recommendedName>
</protein>
<evidence type="ECO:0000256" key="7">
    <source>
        <dbReference type="ARBA" id="ARBA00023136"/>
    </source>
</evidence>
<dbReference type="AlphaFoldDB" id="A0A645HUP7"/>
<keyword evidence="5 8" id="KW-0812">Transmembrane</keyword>
<evidence type="ECO:0000313" key="9">
    <source>
        <dbReference type="EMBL" id="MPN42202.1"/>
    </source>
</evidence>
<dbReference type="GO" id="GO:0005886">
    <property type="term" value="C:plasma membrane"/>
    <property type="evidence" value="ECO:0007669"/>
    <property type="project" value="UniProtKB-SubCell"/>
</dbReference>
<keyword evidence="4" id="KW-1003">Cell membrane</keyword>
<dbReference type="InterPro" id="IPR004776">
    <property type="entry name" value="Mem_transp_PIN-like"/>
</dbReference>